<evidence type="ECO:0000313" key="3">
    <source>
        <dbReference type="Proteomes" id="UP000179616"/>
    </source>
</evidence>
<sequence>MIQKEHAMIKDLLDRRLSIRQLVYLAIVIGLPYFVIGLIWAMTHRGHLEQLTGLDWLFSMLGEIVAWPVLIIANVYLQ</sequence>
<feature type="transmembrane region" description="Helical" evidence="1">
    <location>
        <begin position="21"/>
        <end position="41"/>
    </location>
</feature>
<reference evidence="2 3" key="1">
    <citation type="submission" date="2016-10" db="EMBL/GenBank/DDBJ databases">
        <title>Evaluation of Human, Veterinary and Environmental Mycobacterium chelonae Isolates by Core Genome Phylogenomic Analysis, Targeted Gene Comparison, and Anti-microbial Susceptibility Patterns: A Tale of Mistaken Identities.</title>
        <authorList>
            <person name="Fogelson S.B."/>
            <person name="Camus A.C."/>
            <person name="Lorenz W."/>
            <person name="Vasireddy R."/>
            <person name="Vasireddy S."/>
            <person name="Smith T."/>
            <person name="Brown-Elliott B.A."/>
            <person name="Wallace R.J.Jr."/>
            <person name="Hasan N.A."/>
            <person name="Reischl U."/>
            <person name="Sanchez S."/>
        </authorList>
    </citation>
    <scope>NUCLEOTIDE SEQUENCE [LARGE SCALE GENOMIC DNA]</scope>
    <source>
        <strain evidence="2 3">1559</strain>
    </source>
</reference>
<keyword evidence="1" id="KW-0812">Transmembrane</keyword>
<protein>
    <submittedName>
        <fullName evidence="2">Uncharacterized protein</fullName>
    </submittedName>
</protein>
<accession>A0A1S1L452</accession>
<dbReference type="EMBL" id="MLIK01000024">
    <property type="protein sequence ID" value="OHU18943.1"/>
    <property type="molecule type" value="Genomic_DNA"/>
</dbReference>
<comment type="caution">
    <text evidence="2">The sequence shown here is derived from an EMBL/GenBank/DDBJ whole genome shotgun (WGS) entry which is preliminary data.</text>
</comment>
<keyword evidence="1" id="KW-1133">Transmembrane helix</keyword>
<evidence type="ECO:0000256" key="1">
    <source>
        <dbReference type="SAM" id="Phobius"/>
    </source>
</evidence>
<keyword evidence="1" id="KW-0472">Membrane</keyword>
<proteinExistence type="predicted"/>
<dbReference type="STRING" id="948102.BKG76_20790"/>
<dbReference type="Proteomes" id="UP000179616">
    <property type="component" value="Unassembled WGS sequence"/>
</dbReference>
<organism evidence="2 3">
    <name type="scientific">Mycobacteroides franklinii</name>
    <dbReference type="NCBI Taxonomy" id="948102"/>
    <lineage>
        <taxon>Bacteria</taxon>
        <taxon>Bacillati</taxon>
        <taxon>Actinomycetota</taxon>
        <taxon>Actinomycetes</taxon>
        <taxon>Mycobacteriales</taxon>
        <taxon>Mycobacteriaceae</taxon>
        <taxon>Mycobacteroides</taxon>
    </lineage>
</organism>
<name>A0A1S1L452_9MYCO</name>
<dbReference type="AlphaFoldDB" id="A0A1S1L452"/>
<evidence type="ECO:0000313" key="2">
    <source>
        <dbReference type="EMBL" id="OHU18943.1"/>
    </source>
</evidence>
<gene>
    <name evidence="2" type="ORF">BKG76_20790</name>
</gene>
<feature type="transmembrane region" description="Helical" evidence="1">
    <location>
        <begin position="56"/>
        <end position="77"/>
    </location>
</feature>